<dbReference type="Proteomes" id="UP000818029">
    <property type="component" value="Chromosome D04"/>
</dbReference>
<protein>
    <submittedName>
        <fullName evidence="2">Uncharacterized protein isoform X5</fullName>
    </submittedName>
</protein>
<sequence length="90" mass="10601">MDLLGIALLVATLGKNELQVYFTFWGEIMIYFLCAPRGFHLYSQIFLLCMITLARQTCWSNLFLSWLKFMGYYWYHVLHSLNLLAEIHGS</sequence>
<accession>A0A1U8IRC9</accession>
<gene>
    <name evidence="2" type="primary">LOC107899427</name>
</gene>
<organism evidence="1 2">
    <name type="scientific">Gossypium hirsutum</name>
    <name type="common">Upland cotton</name>
    <name type="synonym">Gossypium mexicanum</name>
    <dbReference type="NCBI Taxonomy" id="3635"/>
    <lineage>
        <taxon>Eukaryota</taxon>
        <taxon>Viridiplantae</taxon>
        <taxon>Streptophyta</taxon>
        <taxon>Embryophyta</taxon>
        <taxon>Tracheophyta</taxon>
        <taxon>Spermatophyta</taxon>
        <taxon>Magnoliopsida</taxon>
        <taxon>eudicotyledons</taxon>
        <taxon>Gunneridae</taxon>
        <taxon>Pentapetalae</taxon>
        <taxon>rosids</taxon>
        <taxon>malvids</taxon>
        <taxon>Malvales</taxon>
        <taxon>Malvaceae</taxon>
        <taxon>Malvoideae</taxon>
        <taxon>Gossypium</taxon>
    </lineage>
</organism>
<dbReference type="AlphaFoldDB" id="A0A1U8IRC9"/>
<evidence type="ECO:0000313" key="1">
    <source>
        <dbReference type="Proteomes" id="UP000818029"/>
    </source>
</evidence>
<proteinExistence type="predicted"/>
<name>A0A1U8IRC9_GOSHI</name>
<keyword evidence="1" id="KW-1185">Reference proteome</keyword>
<reference evidence="1" key="1">
    <citation type="journal article" date="2020" name="Nat. Genet.">
        <title>Genomic diversifications of five Gossypium allopolyploid species and their impact on cotton improvement.</title>
        <authorList>
            <person name="Chen Z.J."/>
            <person name="Sreedasyam A."/>
            <person name="Ando A."/>
            <person name="Song Q."/>
            <person name="De Santiago L.M."/>
            <person name="Hulse-Kemp A.M."/>
            <person name="Ding M."/>
            <person name="Ye W."/>
            <person name="Kirkbride R.C."/>
            <person name="Jenkins J."/>
            <person name="Plott C."/>
            <person name="Lovell J."/>
            <person name="Lin Y.M."/>
            <person name="Vaughn R."/>
            <person name="Liu B."/>
            <person name="Simpson S."/>
            <person name="Scheffler B.E."/>
            <person name="Wen L."/>
            <person name="Saski C.A."/>
            <person name="Grover C.E."/>
            <person name="Hu G."/>
            <person name="Conover J.L."/>
            <person name="Carlson J.W."/>
            <person name="Shu S."/>
            <person name="Boston L.B."/>
            <person name="Williams M."/>
            <person name="Peterson D.G."/>
            <person name="McGee K."/>
            <person name="Jones D.C."/>
            <person name="Wendel J.F."/>
            <person name="Stelly D.M."/>
            <person name="Grimwood J."/>
            <person name="Schmutz J."/>
        </authorList>
    </citation>
    <scope>NUCLEOTIDE SEQUENCE [LARGE SCALE GENOMIC DNA]</scope>
    <source>
        <strain evidence="1">cv. TM-1</strain>
    </source>
</reference>
<evidence type="ECO:0000313" key="2">
    <source>
        <dbReference type="RefSeq" id="XP_016680625.2"/>
    </source>
</evidence>
<dbReference type="RefSeq" id="XP_016680625.2">
    <property type="nucleotide sequence ID" value="XM_016825136.2"/>
</dbReference>
<reference evidence="2" key="2">
    <citation type="submission" date="2025-08" db="UniProtKB">
        <authorList>
            <consortium name="RefSeq"/>
        </authorList>
    </citation>
    <scope>IDENTIFICATION</scope>
</reference>
<dbReference type="GeneID" id="107899427"/>